<sequence length="71" mass="8484">MRTALLPLNDYVNRFTLPHLRKTYPLIDTLEWQQPKLTSCTPCLLIHVVLKRIDQANYGLVYFEYIIECRM</sequence>
<dbReference type="EMBL" id="OUNC01000001">
    <property type="protein sequence ID" value="SPP25777.1"/>
    <property type="molecule type" value="Genomic_DNA"/>
</dbReference>
<dbReference type="Proteomes" id="UP000270190">
    <property type="component" value="Unassembled WGS sequence"/>
</dbReference>
<accession>A0A2X0QCR9</accession>
<gene>
    <name evidence="1" type="ORF">BTBSAS_10132</name>
</gene>
<evidence type="ECO:0000313" key="1">
    <source>
        <dbReference type="EMBL" id="SPP25777.1"/>
    </source>
</evidence>
<dbReference type="AlphaFoldDB" id="A0A2X0QCR9"/>
<name>A0A2X0QCR9_BROTH</name>
<proteinExistence type="predicted"/>
<organism evidence="1 2">
    <name type="scientific">Brochothrix thermosphacta</name>
    <name type="common">Microbacterium thermosphactum</name>
    <dbReference type="NCBI Taxonomy" id="2756"/>
    <lineage>
        <taxon>Bacteria</taxon>
        <taxon>Bacillati</taxon>
        <taxon>Bacillota</taxon>
        <taxon>Bacilli</taxon>
        <taxon>Bacillales</taxon>
        <taxon>Listeriaceae</taxon>
        <taxon>Brochothrix</taxon>
    </lineage>
</organism>
<reference evidence="2" key="1">
    <citation type="submission" date="2018-04" db="EMBL/GenBank/DDBJ databases">
        <authorList>
            <person name="Illikoud N."/>
        </authorList>
    </citation>
    <scope>NUCLEOTIDE SEQUENCE [LARGE SCALE GENOMIC DNA]</scope>
</reference>
<evidence type="ECO:0000313" key="2">
    <source>
        <dbReference type="Proteomes" id="UP000270190"/>
    </source>
</evidence>
<protein>
    <submittedName>
        <fullName evidence="1">Uncharacterized protein</fullName>
    </submittedName>
</protein>